<comment type="similarity">
    <text evidence="2 12">Belongs to the amiloride-sensitive sodium channel (TC 1.A.6) family.</text>
</comment>
<comment type="subcellular location">
    <subcellularLocation>
        <location evidence="1">Membrane</location>
        <topology evidence="1">Multi-pass membrane protein</topology>
    </subcellularLocation>
</comment>
<evidence type="ECO:0000256" key="11">
    <source>
        <dbReference type="ARBA" id="ARBA00023303"/>
    </source>
</evidence>
<feature type="transmembrane region" description="Helical" evidence="13">
    <location>
        <begin position="77"/>
        <end position="98"/>
    </location>
</feature>
<proteinExistence type="inferred from homology"/>
<keyword evidence="15" id="KW-1185">Reference proteome</keyword>
<dbReference type="GO" id="GO:0005886">
    <property type="term" value="C:plasma membrane"/>
    <property type="evidence" value="ECO:0007669"/>
    <property type="project" value="TreeGrafter"/>
</dbReference>
<dbReference type="Proteomes" id="UP000075881">
    <property type="component" value="Unassembled WGS sequence"/>
</dbReference>
<feature type="transmembrane region" description="Helical" evidence="13">
    <location>
        <begin position="485"/>
        <end position="508"/>
    </location>
</feature>
<dbReference type="Gene3D" id="2.60.470.10">
    <property type="entry name" value="Acid-sensing ion channels like domains"/>
    <property type="match status" value="1"/>
</dbReference>
<dbReference type="AlphaFoldDB" id="A0A182K6C4"/>
<evidence type="ECO:0000313" key="14">
    <source>
        <dbReference type="EnsemblMetazoa" id="ACHR006309-PA"/>
    </source>
</evidence>
<dbReference type="GO" id="GO:0015280">
    <property type="term" value="F:ligand-gated sodium channel activity"/>
    <property type="evidence" value="ECO:0007669"/>
    <property type="project" value="TreeGrafter"/>
</dbReference>
<evidence type="ECO:0000256" key="12">
    <source>
        <dbReference type="RuleBase" id="RU000679"/>
    </source>
</evidence>
<evidence type="ECO:0000313" key="15">
    <source>
        <dbReference type="Proteomes" id="UP000075881"/>
    </source>
</evidence>
<organism evidence="14 15">
    <name type="scientific">Anopheles christyi</name>
    <dbReference type="NCBI Taxonomy" id="43041"/>
    <lineage>
        <taxon>Eukaryota</taxon>
        <taxon>Metazoa</taxon>
        <taxon>Ecdysozoa</taxon>
        <taxon>Arthropoda</taxon>
        <taxon>Hexapoda</taxon>
        <taxon>Insecta</taxon>
        <taxon>Pterygota</taxon>
        <taxon>Neoptera</taxon>
        <taxon>Endopterygota</taxon>
        <taxon>Diptera</taxon>
        <taxon>Nematocera</taxon>
        <taxon>Culicoidea</taxon>
        <taxon>Culicidae</taxon>
        <taxon>Anophelinae</taxon>
        <taxon>Anopheles</taxon>
    </lineage>
</organism>
<dbReference type="Gene3D" id="1.10.287.770">
    <property type="entry name" value="YojJ-like"/>
    <property type="match status" value="1"/>
</dbReference>
<evidence type="ECO:0000256" key="5">
    <source>
        <dbReference type="ARBA" id="ARBA00022692"/>
    </source>
</evidence>
<keyword evidence="6 13" id="KW-1133">Transmembrane helix</keyword>
<dbReference type="PANTHER" id="PTHR11690:SF263">
    <property type="entry name" value="PICKPOCKET 6"/>
    <property type="match status" value="1"/>
</dbReference>
<evidence type="ECO:0000256" key="7">
    <source>
        <dbReference type="ARBA" id="ARBA00023053"/>
    </source>
</evidence>
<keyword evidence="10 12" id="KW-0739">Sodium transport</keyword>
<keyword evidence="4 12" id="KW-0894">Sodium channel</keyword>
<keyword evidence="7" id="KW-0915">Sodium</keyword>
<keyword evidence="11 12" id="KW-0407">Ion channel</keyword>
<evidence type="ECO:0000256" key="1">
    <source>
        <dbReference type="ARBA" id="ARBA00004141"/>
    </source>
</evidence>
<evidence type="ECO:0000256" key="9">
    <source>
        <dbReference type="ARBA" id="ARBA00023136"/>
    </source>
</evidence>
<keyword evidence="3 12" id="KW-0813">Transport</keyword>
<sequence length="535" mass="61231">MSIPPAPEIFQPRPVRVSRLPRYRNRQQNKTTFGKAKGIGWLAWEAVRDTFYDFASMSKIHGMYYLQRKITTGFVRLLWIAIIATFFGFGIVLIYLLWQKFVDSPTRMTIASEMKIVQVPFPGITLCHPQSVVDYKAERFVEKIKLPLGATKDSVLKNLPSLGYFTEHQWTFPRPQDLRMIDNVLQLNNYTIEQAIDDLGMICEDFILVCYWAGQRFPCFAKHAFLGWIGSTSHYGACCSFNYHPNVRGNKEPFVVNTYGMHGGLSVIGTGYPQASDGKSGALYSEGYMLMIHHPHDFAVEASPLTLIRLGKETFVNVLPTDSRCSEQVLALPQSQRDCIVGSDFSPPIEKYRQPACTLECLRYAVHRKCGCHPFHLPPLTVARNERNIRNCTVYDSMCFVENYYMFKRLKCNCLPSCSDVTYKTASIVSDFSANFFSINPFYKGTNLTKFEFIFHIFMSNQVVAANRRIVVVSWISLLSNLGGAFSLCLGISVLSLFEVLFFSIFRLRKMYCKLKMRKEQQIKLVAPFARLQKF</sequence>
<keyword evidence="8 12" id="KW-0406">Ion transport</keyword>
<evidence type="ECO:0000256" key="4">
    <source>
        <dbReference type="ARBA" id="ARBA00022461"/>
    </source>
</evidence>
<dbReference type="VEuPathDB" id="VectorBase:ACHR006309"/>
<protein>
    <submittedName>
        <fullName evidence="14">Uncharacterized protein</fullName>
    </submittedName>
</protein>
<evidence type="ECO:0000256" key="3">
    <source>
        <dbReference type="ARBA" id="ARBA00022448"/>
    </source>
</evidence>
<dbReference type="PRINTS" id="PR01078">
    <property type="entry name" value="AMINACHANNEL"/>
</dbReference>
<evidence type="ECO:0000256" key="13">
    <source>
        <dbReference type="SAM" id="Phobius"/>
    </source>
</evidence>
<name>A0A182K6C4_9DIPT</name>
<evidence type="ECO:0000256" key="10">
    <source>
        <dbReference type="ARBA" id="ARBA00023201"/>
    </source>
</evidence>
<reference evidence="14" key="2">
    <citation type="submission" date="2020-05" db="UniProtKB">
        <authorList>
            <consortium name="EnsemblMetazoa"/>
        </authorList>
    </citation>
    <scope>IDENTIFICATION</scope>
    <source>
        <strain evidence="14">ACHKN1017</strain>
    </source>
</reference>
<dbReference type="EnsemblMetazoa" id="ACHR006309-RA">
    <property type="protein sequence ID" value="ACHR006309-PA"/>
    <property type="gene ID" value="ACHR006309"/>
</dbReference>
<dbReference type="Pfam" id="PF00858">
    <property type="entry name" value="ASC"/>
    <property type="match status" value="1"/>
</dbReference>
<dbReference type="PANTHER" id="PTHR11690">
    <property type="entry name" value="AMILORIDE-SENSITIVE SODIUM CHANNEL-RELATED"/>
    <property type="match status" value="1"/>
</dbReference>
<evidence type="ECO:0000256" key="2">
    <source>
        <dbReference type="ARBA" id="ARBA00007193"/>
    </source>
</evidence>
<dbReference type="InterPro" id="IPR001873">
    <property type="entry name" value="ENaC"/>
</dbReference>
<keyword evidence="9 13" id="KW-0472">Membrane</keyword>
<accession>A0A182K6C4</accession>
<evidence type="ECO:0000256" key="8">
    <source>
        <dbReference type="ARBA" id="ARBA00023065"/>
    </source>
</evidence>
<reference evidence="15" key="1">
    <citation type="submission" date="2013-03" db="EMBL/GenBank/DDBJ databases">
        <title>The Genome Sequence of Anopheles christyi ACHKN1017.</title>
        <authorList>
            <consortium name="The Broad Institute Genomics Platform"/>
            <person name="Neafsey D.E."/>
            <person name="Besansky N."/>
            <person name="Walker B."/>
            <person name="Young S.K."/>
            <person name="Zeng Q."/>
            <person name="Gargeya S."/>
            <person name="Fitzgerald M."/>
            <person name="Haas B."/>
            <person name="Abouelleil A."/>
            <person name="Allen A.W."/>
            <person name="Alvarado L."/>
            <person name="Arachchi H.M."/>
            <person name="Berlin A.M."/>
            <person name="Chapman S.B."/>
            <person name="Gainer-Dewar J."/>
            <person name="Goldberg J."/>
            <person name="Griggs A."/>
            <person name="Gujja S."/>
            <person name="Hansen M."/>
            <person name="Howarth C."/>
            <person name="Imamovic A."/>
            <person name="Ireland A."/>
            <person name="Larimer J."/>
            <person name="McCowan C."/>
            <person name="Murphy C."/>
            <person name="Pearson M."/>
            <person name="Poon T.W."/>
            <person name="Priest M."/>
            <person name="Roberts A."/>
            <person name="Saif S."/>
            <person name="Shea T."/>
            <person name="Sisk P."/>
            <person name="Sykes S."/>
            <person name="Wortman J."/>
            <person name="Nusbaum C."/>
            <person name="Birren B."/>
        </authorList>
    </citation>
    <scope>NUCLEOTIDE SEQUENCE [LARGE SCALE GENOMIC DNA]</scope>
    <source>
        <strain evidence="15">ACHKN1017</strain>
    </source>
</reference>
<keyword evidence="5 12" id="KW-0812">Transmembrane</keyword>
<dbReference type="STRING" id="43041.A0A182K6C4"/>
<evidence type="ECO:0000256" key="6">
    <source>
        <dbReference type="ARBA" id="ARBA00022989"/>
    </source>
</evidence>